<dbReference type="Pfam" id="PF16656">
    <property type="entry name" value="Pur_ac_phosph_N"/>
    <property type="match status" value="1"/>
</dbReference>
<dbReference type="PANTHER" id="PTHR22953:SF153">
    <property type="entry name" value="PURPLE ACID PHOSPHATASE"/>
    <property type="match status" value="1"/>
</dbReference>
<comment type="caution">
    <text evidence="4">The sequence shown here is derived from an EMBL/GenBank/DDBJ whole genome shotgun (WGS) entry which is preliminary data.</text>
</comment>
<dbReference type="GO" id="GO:0003993">
    <property type="term" value="F:acid phosphatase activity"/>
    <property type="evidence" value="ECO:0007669"/>
    <property type="project" value="InterPro"/>
</dbReference>
<dbReference type="NCBIfam" id="TIGR04183">
    <property type="entry name" value="Por_Secre_tail"/>
    <property type="match status" value="1"/>
</dbReference>
<protein>
    <submittedName>
        <fullName evidence="4">Metallophosphoesterase</fullName>
    </submittedName>
</protein>
<dbReference type="InterPro" id="IPR039331">
    <property type="entry name" value="PAPs-like"/>
</dbReference>
<evidence type="ECO:0000259" key="2">
    <source>
        <dbReference type="Pfam" id="PF00149"/>
    </source>
</evidence>
<evidence type="ECO:0000256" key="1">
    <source>
        <dbReference type="ARBA" id="ARBA00022729"/>
    </source>
</evidence>
<dbReference type="InterPro" id="IPR015914">
    <property type="entry name" value="PAPs_N"/>
</dbReference>
<dbReference type="PANTHER" id="PTHR22953">
    <property type="entry name" value="ACID PHOSPHATASE RELATED"/>
    <property type="match status" value="1"/>
</dbReference>
<dbReference type="AlphaFoldDB" id="A0A9X1P8F2"/>
<dbReference type="SUPFAM" id="SSF56300">
    <property type="entry name" value="Metallo-dependent phosphatases"/>
    <property type="match status" value="1"/>
</dbReference>
<dbReference type="RefSeq" id="WP_234613169.1">
    <property type="nucleotide sequence ID" value="NZ_CP098806.1"/>
</dbReference>
<evidence type="ECO:0000313" key="4">
    <source>
        <dbReference type="EMBL" id="MCF0040674.1"/>
    </source>
</evidence>
<feature type="domain" description="Purple acid phosphatase N-terminal" evidence="3">
    <location>
        <begin position="29"/>
        <end position="94"/>
    </location>
</feature>
<dbReference type="EMBL" id="JAJTTA010000002">
    <property type="protein sequence ID" value="MCF0040674.1"/>
    <property type="molecule type" value="Genomic_DNA"/>
</dbReference>
<keyword evidence="1" id="KW-0732">Signal</keyword>
<organism evidence="4 5">
    <name type="scientific">Dyadobacter fanqingshengii</name>
    <dbReference type="NCBI Taxonomy" id="2906443"/>
    <lineage>
        <taxon>Bacteria</taxon>
        <taxon>Pseudomonadati</taxon>
        <taxon>Bacteroidota</taxon>
        <taxon>Cytophagia</taxon>
        <taxon>Cytophagales</taxon>
        <taxon>Spirosomataceae</taxon>
        <taxon>Dyadobacter</taxon>
    </lineage>
</organism>
<name>A0A9X1P8F2_9BACT</name>
<evidence type="ECO:0000259" key="3">
    <source>
        <dbReference type="Pfam" id="PF16656"/>
    </source>
</evidence>
<reference evidence="4" key="1">
    <citation type="submission" date="2021-12" db="EMBL/GenBank/DDBJ databases">
        <title>Novel species in genus Dyadobacter.</title>
        <authorList>
            <person name="Ma C."/>
        </authorList>
    </citation>
    <scope>NUCLEOTIDE SEQUENCE</scope>
    <source>
        <strain evidence="4">CY399</strain>
    </source>
</reference>
<dbReference type="InterPro" id="IPR026444">
    <property type="entry name" value="Secre_tail"/>
</dbReference>
<gene>
    <name evidence="4" type="ORF">LXM24_11295</name>
</gene>
<accession>A0A9X1P8F2</accession>
<dbReference type="InterPro" id="IPR004843">
    <property type="entry name" value="Calcineurin-like_PHP"/>
</dbReference>
<dbReference type="Gene3D" id="2.60.40.380">
    <property type="entry name" value="Purple acid phosphatase-like, N-terminal"/>
    <property type="match status" value="1"/>
</dbReference>
<dbReference type="GO" id="GO:0046872">
    <property type="term" value="F:metal ion binding"/>
    <property type="evidence" value="ECO:0007669"/>
    <property type="project" value="InterPro"/>
</dbReference>
<keyword evidence="5" id="KW-1185">Reference proteome</keyword>
<dbReference type="Proteomes" id="UP001139700">
    <property type="component" value="Unassembled WGS sequence"/>
</dbReference>
<dbReference type="Gene3D" id="3.60.21.10">
    <property type="match status" value="1"/>
</dbReference>
<proteinExistence type="predicted"/>
<feature type="domain" description="Calcineurin-like phosphoesterase" evidence="2">
    <location>
        <begin position="118"/>
        <end position="329"/>
    </location>
</feature>
<sequence>MKRNLLLPLLFCIITAAYGQTTLLRGPYLQVATSTSMIVRWRTDVATTSMVRYGLAPSALTMSTELSAKETEHAVQLSGLAPATRYYYSIGYASEVLEGDLENYFETAPEPGAKGKYRFGVLGDCGTNSATQGMVRESISKYLGENYMNALLLLGDNAYAFGKDAEYQSNFFNHYKYAFLRKNPVFPSPGNHDYNNDNFDRQNDHNVPYYNIFSMPTQGEAGGVASESQAFYSYDYGNVHFLSLDSYGKEDQATRLYDTLGRQVQWIKKDLAANQNKDWIVAYWHHPPYSQGSRNSETESDLIKIRENFIRILERNGVDLILCGHSHVYERSRLIQGHYDKADTFDPVKHNLSNSSGRYDGSSQSCPYFKKSDSSKGTVYVVSGSAGQLGSKAAGFPHKAMYYSDADRSGGMVLEVEGNRLDAKWIGLDGVIYDQFTIEKDVNKETTVEINAGESIELTSSFIGEHVWNTGARTSSITVSPDKTADFHVKDAQNCINDIFHVKVTQPEPVKLIAFSRAADPANVVTLSWTTEFENEFSHFFIERAQNDLKWAEIGRVAGGPNSTVSKNYSFKDEQSPKLDFGQTIYYRLKMVALDGRLRYSAITSIRLQEIILAADPAVDAFDIEVIPNPSSASQMQIRLAKRASLKAEVILMDVSGRILEEKKMTLTESPVPFLPANVAAGIYLLKVTVNGRSLVRKLAVN</sequence>
<dbReference type="Pfam" id="PF00149">
    <property type="entry name" value="Metallophos"/>
    <property type="match status" value="1"/>
</dbReference>
<evidence type="ECO:0000313" key="5">
    <source>
        <dbReference type="Proteomes" id="UP001139700"/>
    </source>
</evidence>
<dbReference type="SUPFAM" id="SSF49363">
    <property type="entry name" value="Purple acid phosphatase, N-terminal domain"/>
    <property type="match status" value="1"/>
</dbReference>
<dbReference type="InterPro" id="IPR029052">
    <property type="entry name" value="Metallo-depent_PP-like"/>
</dbReference>
<dbReference type="InterPro" id="IPR008963">
    <property type="entry name" value="Purple_acid_Pase-like_N"/>
</dbReference>